<dbReference type="AlphaFoldDB" id="A0A1V9XH49"/>
<dbReference type="OrthoDB" id="10369835at2759"/>
<protein>
    <submittedName>
        <fullName evidence="2">Uncharacterized protein</fullName>
    </submittedName>
</protein>
<comment type="caution">
    <text evidence="2">The sequence shown here is derived from an EMBL/GenBank/DDBJ whole genome shotgun (WGS) entry which is preliminary data.</text>
</comment>
<evidence type="ECO:0000313" key="3">
    <source>
        <dbReference type="Proteomes" id="UP000192247"/>
    </source>
</evidence>
<dbReference type="InParanoid" id="A0A1V9XH49"/>
<proteinExistence type="predicted"/>
<feature type="signal peptide" evidence="1">
    <location>
        <begin position="1"/>
        <end position="21"/>
    </location>
</feature>
<feature type="chain" id="PRO_5012822593" evidence="1">
    <location>
        <begin position="22"/>
        <end position="618"/>
    </location>
</feature>
<sequence>MMAVTFAAVFTLSTLCTLTLGNKSSGCGVLSNECANFILQDPQGPQMMALAMELSKSDPSDTQRAPLVCNNQSFDLSAPKWKLANQAIRKGLPEQILANMLEKSGQIKTNLPDPRFQKATQRILPAGNAPPKPEFQAAPSIPCSIVCTRAGEMNVRIGNLQLAMEQLTRLGHWMDAKTLKEMASMLRSAGMPVVQRGNYMTILPSDDFSLKNEMVMRIYALDGVPVRMQLSTGGRSFQLPGQEDHLNNMLAIDTGMAYPVMKLLAHHGIPAEFDCNKKTLTTALSANHPFAAPKANAPTTPIPAIAPEFVRIGSSVFNLPMQWLSVRDALQSNELPASKVQKVAEEREIAVPNDMQDIIFKKIMQMRDELMPVIRGNDCVFVLAGYPFSMDTQAESLSRALHEADVPRELVRDSLMRVSLEAKNTPSGLEVTLPSQQSCLINNVPKYKIFEYKIVKERNSVIVTAGLNSYRLPEDALDLKRAMDSGKVLPLELMDSLNKSDIPCNIDLTSGRMIMSIPKQQLTMALPMTGKTGKLKLHPLEGPLGTSYVLEYDGGRLHLPSQIDKLNQLIAQGTLNSYDVLHLFLQNTLAPYHFDRARKLHILEIAGQKLKILPTSLD</sequence>
<keyword evidence="1" id="KW-0732">Signal</keyword>
<evidence type="ECO:0000313" key="2">
    <source>
        <dbReference type="EMBL" id="OQR72751.1"/>
    </source>
</evidence>
<dbReference type="EMBL" id="MNPL01011116">
    <property type="protein sequence ID" value="OQR72751.1"/>
    <property type="molecule type" value="Genomic_DNA"/>
</dbReference>
<reference evidence="2 3" key="1">
    <citation type="journal article" date="2017" name="Gigascience">
        <title>Draft genome of the honey bee ectoparasitic mite, Tropilaelaps mercedesae, is shaped by the parasitic life history.</title>
        <authorList>
            <person name="Dong X."/>
            <person name="Armstrong S.D."/>
            <person name="Xia D."/>
            <person name="Makepeace B.L."/>
            <person name="Darby A.C."/>
            <person name="Kadowaki T."/>
        </authorList>
    </citation>
    <scope>NUCLEOTIDE SEQUENCE [LARGE SCALE GENOMIC DNA]</scope>
    <source>
        <strain evidence="2">Wuxi-XJTLU</strain>
    </source>
</reference>
<name>A0A1V9XH49_9ACAR</name>
<accession>A0A1V9XH49</accession>
<organism evidence="2 3">
    <name type="scientific">Tropilaelaps mercedesae</name>
    <dbReference type="NCBI Taxonomy" id="418985"/>
    <lineage>
        <taxon>Eukaryota</taxon>
        <taxon>Metazoa</taxon>
        <taxon>Ecdysozoa</taxon>
        <taxon>Arthropoda</taxon>
        <taxon>Chelicerata</taxon>
        <taxon>Arachnida</taxon>
        <taxon>Acari</taxon>
        <taxon>Parasitiformes</taxon>
        <taxon>Mesostigmata</taxon>
        <taxon>Gamasina</taxon>
        <taxon>Dermanyssoidea</taxon>
        <taxon>Laelapidae</taxon>
        <taxon>Tropilaelaps</taxon>
    </lineage>
</organism>
<dbReference type="Proteomes" id="UP000192247">
    <property type="component" value="Unassembled WGS sequence"/>
</dbReference>
<gene>
    <name evidence="2" type="ORF">BIW11_10185</name>
</gene>
<evidence type="ECO:0000256" key="1">
    <source>
        <dbReference type="SAM" id="SignalP"/>
    </source>
</evidence>
<keyword evidence="3" id="KW-1185">Reference proteome</keyword>